<reference evidence="1 3" key="1">
    <citation type="submission" date="2019-05" db="EMBL/GenBank/DDBJ databases">
        <title>Mumia sp. nov., isolated from the intestinal contents of plateau pika (Ochotona curzoniae) in the Qinghai-Tibet plateau of China.</title>
        <authorList>
            <person name="Tian Z."/>
        </authorList>
    </citation>
    <scope>NUCLEOTIDE SEQUENCE [LARGE SCALE GENOMIC DNA]</scope>
    <source>
        <strain evidence="3">527</strain>
        <strain evidence="1">Z527</strain>
    </source>
</reference>
<dbReference type="PANTHER" id="PTHR34070:SF1">
    <property type="entry name" value="DNA ALKYLATION REPAIR PROTEIN"/>
    <property type="match status" value="1"/>
</dbReference>
<organism evidence="1 3">
    <name type="scientific">Mumia zhuanghuii</name>
    <dbReference type="NCBI Taxonomy" id="2585211"/>
    <lineage>
        <taxon>Bacteria</taxon>
        <taxon>Bacillati</taxon>
        <taxon>Actinomycetota</taxon>
        <taxon>Actinomycetes</taxon>
        <taxon>Propionibacteriales</taxon>
        <taxon>Nocardioidaceae</taxon>
        <taxon>Mumia</taxon>
    </lineage>
</organism>
<dbReference type="Pfam" id="PF08713">
    <property type="entry name" value="DNA_alkylation"/>
    <property type="match status" value="1"/>
</dbReference>
<gene>
    <name evidence="2" type="ORF">FHE65_03320</name>
    <name evidence="1" type="ORF">FHE65_19980</name>
</gene>
<dbReference type="Gene3D" id="1.25.10.90">
    <property type="match status" value="1"/>
</dbReference>
<name>A0A5C4MK01_9ACTN</name>
<dbReference type="AlphaFoldDB" id="A0A5C4MK01"/>
<dbReference type="OrthoDB" id="9775346at2"/>
<dbReference type="CDD" id="cd06561">
    <property type="entry name" value="AlkD_like"/>
    <property type="match status" value="1"/>
</dbReference>
<dbReference type="EMBL" id="VDFR01000012">
    <property type="protein sequence ID" value="TNC50686.1"/>
    <property type="molecule type" value="Genomic_DNA"/>
</dbReference>
<dbReference type="InterPro" id="IPR014825">
    <property type="entry name" value="DNA_alkylation"/>
</dbReference>
<protein>
    <submittedName>
        <fullName evidence="1">DNA alkylation repair protein</fullName>
    </submittedName>
</protein>
<dbReference type="PANTHER" id="PTHR34070">
    <property type="entry name" value="ARMADILLO-TYPE FOLD"/>
    <property type="match status" value="1"/>
</dbReference>
<comment type="caution">
    <text evidence="1">The sequence shown here is derived from an EMBL/GenBank/DDBJ whole genome shotgun (WGS) entry which is preliminary data.</text>
</comment>
<accession>A0A5C4MK01</accession>
<evidence type="ECO:0000313" key="3">
    <source>
        <dbReference type="Proteomes" id="UP000306740"/>
    </source>
</evidence>
<dbReference type="SUPFAM" id="SSF48371">
    <property type="entry name" value="ARM repeat"/>
    <property type="match status" value="1"/>
</dbReference>
<dbReference type="Proteomes" id="UP000306740">
    <property type="component" value="Unassembled WGS sequence"/>
</dbReference>
<evidence type="ECO:0000313" key="1">
    <source>
        <dbReference type="EMBL" id="TNC42938.1"/>
    </source>
</evidence>
<evidence type="ECO:0000313" key="2">
    <source>
        <dbReference type="EMBL" id="TNC50686.1"/>
    </source>
</evidence>
<dbReference type="InterPro" id="IPR016024">
    <property type="entry name" value="ARM-type_fold"/>
</dbReference>
<sequence>MGADAFVGALLPLADEEQRAKYQRFFPGDDSFVGVRMAAVFGLAKEFLAMPVDQLEVLLDHDVHEVRVGACAIMGKAATNKRVTEQRHEELYDLYVRRHDRIDTWDLVDLVAYQVAGSWLLDRRRDPLYALAGSDFWPERRTAVVATAAFVRRGEVADTFAISGLLFEDREALVLKGAGWMLRFAGDVDPRALRVFLRRHAAAMPRVMLRTALENFDKPERATYLARHPAI</sequence>
<dbReference type="EMBL" id="VDFR01000090">
    <property type="protein sequence ID" value="TNC42938.1"/>
    <property type="molecule type" value="Genomic_DNA"/>
</dbReference>
<proteinExistence type="predicted"/>